<dbReference type="EMBL" id="BEXD01003911">
    <property type="protein sequence ID" value="GBC03847.1"/>
    <property type="molecule type" value="Genomic_DNA"/>
</dbReference>
<gene>
    <name evidence="2" type="ORF">RclHR1_05360007</name>
</gene>
<reference evidence="2 3" key="1">
    <citation type="submission" date="2017-11" db="EMBL/GenBank/DDBJ databases">
        <title>The genome of Rhizophagus clarus HR1 reveals common genetic basis of auxotrophy among arbuscular mycorrhizal fungi.</title>
        <authorList>
            <person name="Kobayashi Y."/>
        </authorList>
    </citation>
    <scope>NUCLEOTIDE SEQUENCE [LARGE SCALE GENOMIC DNA]</scope>
    <source>
        <strain evidence="2 3">HR1</strain>
    </source>
</reference>
<sequence length="254" mass="28562">MVQQFTTLEKMQNWSLSSDFSFTCNPSSVWSYGSKPAGCHLTGMLSLFTRLVMEPDKREIVAWFGSDTRWGPHSLGVYYNIKPTNVSLDSNTKFIANGVAMHPDDNGSFSVVRFTAPKDGNYVLDVIFTHIEDCAQHSGVYITHNNVTTLWEIDLDGPEDSKSFKTTDSGILIRANEHIDFIVGVGLDNSFVCDMTLAQLNIHLLENQENQTEFPIIAGSIGFGFVLGIIISAILFYIYYRYRENRQNGYQAIN</sequence>
<keyword evidence="1" id="KW-1133">Transmembrane helix</keyword>
<evidence type="ECO:0000256" key="1">
    <source>
        <dbReference type="SAM" id="Phobius"/>
    </source>
</evidence>
<proteinExistence type="predicted"/>
<dbReference type="Proteomes" id="UP000247702">
    <property type="component" value="Unassembled WGS sequence"/>
</dbReference>
<evidence type="ECO:0000313" key="2">
    <source>
        <dbReference type="EMBL" id="GBC03847.1"/>
    </source>
</evidence>
<organism evidence="2 3">
    <name type="scientific">Rhizophagus clarus</name>
    <dbReference type="NCBI Taxonomy" id="94130"/>
    <lineage>
        <taxon>Eukaryota</taxon>
        <taxon>Fungi</taxon>
        <taxon>Fungi incertae sedis</taxon>
        <taxon>Mucoromycota</taxon>
        <taxon>Glomeromycotina</taxon>
        <taxon>Glomeromycetes</taxon>
        <taxon>Glomerales</taxon>
        <taxon>Glomeraceae</taxon>
        <taxon>Rhizophagus</taxon>
    </lineage>
</organism>
<keyword evidence="1" id="KW-0472">Membrane</keyword>
<name>A0A2Z6SEQ0_9GLOM</name>
<comment type="caution">
    <text evidence="2">The sequence shown here is derived from an EMBL/GenBank/DDBJ whole genome shotgun (WGS) entry which is preliminary data.</text>
</comment>
<feature type="transmembrane region" description="Helical" evidence="1">
    <location>
        <begin position="216"/>
        <end position="240"/>
    </location>
</feature>
<accession>A0A2Z6SEQ0</accession>
<keyword evidence="3" id="KW-1185">Reference proteome</keyword>
<keyword evidence="1" id="KW-0812">Transmembrane</keyword>
<dbReference type="AlphaFoldDB" id="A0A2Z6SEQ0"/>
<protein>
    <submittedName>
        <fullName evidence="2">Uncharacterized protein</fullName>
    </submittedName>
</protein>
<evidence type="ECO:0000313" key="3">
    <source>
        <dbReference type="Proteomes" id="UP000247702"/>
    </source>
</evidence>